<proteinExistence type="predicted"/>
<feature type="compositionally biased region" description="Pro residues" evidence="1">
    <location>
        <begin position="173"/>
        <end position="189"/>
    </location>
</feature>
<sequence length="207" mass="21631">MGMALDFLAGLTMSAAPMSMGPKMELPPWLLSPPPDTTELEMEWRGVKAGASGRNLGPETEKLKSLCAGEKAWPGEKAGALTLILDELGAEVGKLNWLEWADNGGTGAADTGLNPAWNTVVGGWTLLLKTKGPGLKAEVVALLGSNLNSGASTLSLEMDVRLPWLGRRLPPLRPANAPPAAPAPAPAPDLPDSLSVQGLLAVETDRW</sequence>
<comment type="caution">
    <text evidence="2">The sequence shown here is derived from an EMBL/GenBank/DDBJ whole genome shotgun (WGS) entry which is preliminary data.</text>
</comment>
<evidence type="ECO:0000256" key="1">
    <source>
        <dbReference type="SAM" id="MobiDB-lite"/>
    </source>
</evidence>
<keyword evidence="3" id="KW-1185">Reference proteome</keyword>
<gene>
    <name evidence="2" type="ORF">VTK73DRAFT_5292</name>
</gene>
<name>A0ABR3V328_9PEZI</name>
<organism evidence="2 3">
    <name type="scientific">Phialemonium thermophilum</name>
    <dbReference type="NCBI Taxonomy" id="223376"/>
    <lineage>
        <taxon>Eukaryota</taxon>
        <taxon>Fungi</taxon>
        <taxon>Dikarya</taxon>
        <taxon>Ascomycota</taxon>
        <taxon>Pezizomycotina</taxon>
        <taxon>Sordariomycetes</taxon>
        <taxon>Sordariomycetidae</taxon>
        <taxon>Cephalothecales</taxon>
        <taxon>Cephalothecaceae</taxon>
        <taxon>Phialemonium</taxon>
    </lineage>
</organism>
<evidence type="ECO:0000313" key="3">
    <source>
        <dbReference type="Proteomes" id="UP001586593"/>
    </source>
</evidence>
<reference evidence="2 3" key="1">
    <citation type="journal article" date="2024" name="Commun. Biol.">
        <title>Comparative genomic analysis of thermophilic fungi reveals convergent evolutionary adaptations and gene losses.</title>
        <authorList>
            <person name="Steindorff A.S."/>
            <person name="Aguilar-Pontes M.V."/>
            <person name="Robinson A.J."/>
            <person name="Andreopoulos B."/>
            <person name="LaButti K."/>
            <person name="Kuo A."/>
            <person name="Mondo S."/>
            <person name="Riley R."/>
            <person name="Otillar R."/>
            <person name="Haridas S."/>
            <person name="Lipzen A."/>
            <person name="Grimwood J."/>
            <person name="Schmutz J."/>
            <person name="Clum A."/>
            <person name="Reid I.D."/>
            <person name="Moisan M.C."/>
            <person name="Butler G."/>
            <person name="Nguyen T.T.M."/>
            <person name="Dewar K."/>
            <person name="Conant G."/>
            <person name="Drula E."/>
            <person name="Henrissat B."/>
            <person name="Hansel C."/>
            <person name="Singer S."/>
            <person name="Hutchinson M.I."/>
            <person name="de Vries R.P."/>
            <person name="Natvig D.O."/>
            <person name="Powell A.J."/>
            <person name="Tsang A."/>
            <person name="Grigoriev I.V."/>
        </authorList>
    </citation>
    <scope>NUCLEOTIDE SEQUENCE [LARGE SCALE GENOMIC DNA]</scope>
    <source>
        <strain evidence="2 3">ATCC 24622</strain>
    </source>
</reference>
<dbReference type="EMBL" id="JAZHXJ010002987">
    <property type="protein sequence ID" value="KAL1835856.1"/>
    <property type="molecule type" value="Genomic_DNA"/>
</dbReference>
<evidence type="ECO:0008006" key="4">
    <source>
        <dbReference type="Google" id="ProtNLM"/>
    </source>
</evidence>
<dbReference type="Proteomes" id="UP001586593">
    <property type="component" value="Unassembled WGS sequence"/>
</dbReference>
<evidence type="ECO:0000313" key="2">
    <source>
        <dbReference type="EMBL" id="KAL1835856.1"/>
    </source>
</evidence>
<feature type="region of interest" description="Disordered" evidence="1">
    <location>
        <begin position="173"/>
        <end position="192"/>
    </location>
</feature>
<accession>A0ABR3V328</accession>
<protein>
    <recommendedName>
        <fullName evidence="4">Plastid lipid-associated protein/fibrillin conserved domain-containing protein</fullName>
    </recommendedName>
</protein>